<reference evidence="2 3" key="1">
    <citation type="journal article" date="2013" name="BMC Genomics">
        <title>ContigScape: a Cytoscape plugin facilitating microbial genome gap closing.</title>
        <authorList>
            <person name="Tang B."/>
            <person name="Wang Q."/>
            <person name="Yang M."/>
            <person name="Xie F."/>
            <person name="Zhu Y."/>
            <person name="Zhuo Y."/>
            <person name="Wang S."/>
            <person name="Gao H."/>
            <person name="Ding X."/>
            <person name="Zhang L."/>
            <person name="Zhao G."/>
            <person name="Zheng H."/>
        </authorList>
    </citation>
    <scope>NUCLEOTIDE SEQUENCE [LARGE SCALE GENOMIC DNA]</scope>
    <source>
        <strain evidence="2 3">HCCB10007</strain>
    </source>
</reference>
<dbReference type="Proteomes" id="UP000013968">
    <property type="component" value="Chromosome"/>
</dbReference>
<gene>
    <name evidence="2" type="ORF">AORI_1526</name>
</gene>
<sequence>MVRVVCGVSRVVMVVAGVCVVVVFTEPVVVGDVVVDGVVGVAGDTTWPRPAPPPEHAPSSATTPTTSPHNHTRMSRTLTARRPGIRRNG</sequence>
<evidence type="ECO:0000256" key="1">
    <source>
        <dbReference type="SAM" id="MobiDB-lite"/>
    </source>
</evidence>
<dbReference type="PATRIC" id="fig|1156913.3.peg.1560"/>
<feature type="compositionally biased region" description="Low complexity" evidence="1">
    <location>
        <begin position="57"/>
        <end position="69"/>
    </location>
</feature>
<organism evidence="2 3">
    <name type="scientific">Amycolatopsis keratiniphila</name>
    <dbReference type="NCBI Taxonomy" id="129921"/>
    <lineage>
        <taxon>Bacteria</taxon>
        <taxon>Bacillati</taxon>
        <taxon>Actinomycetota</taxon>
        <taxon>Actinomycetes</taxon>
        <taxon>Pseudonocardiales</taxon>
        <taxon>Pseudonocardiaceae</taxon>
        <taxon>Amycolatopsis</taxon>
        <taxon>Amycolatopsis japonica group</taxon>
    </lineage>
</organism>
<dbReference type="HOGENOM" id="CLU_2448159_0_0_11"/>
<dbReference type="AlphaFoldDB" id="R4SKK6"/>
<accession>R4SKK6</accession>
<evidence type="ECO:0000313" key="2">
    <source>
        <dbReference type="EMBL" id="AGM04114.1"/>
    </source>
</evidence>
<protein>
    <submittedName>
        <fullName evidence="2">Uncharacterized protein</fullName>
    </submittedName>
</protein>
<evidence type="ECO:0000313" key="3">
    <source>
        <dbReference type="Proteomes" id="UP000013968"/>
    </source>
</evidence>
<keyword evidence="3" id="KW-1185">Reference proteome</keyword>
<feature type="region of interest" description="Disordered" evidence="1">
    <location>
        <begin position="44"/>
        <end position="89"/>
    </location>
</feature>
<dbReference type="EMBL" id="CP003410">
    <property type="protein sequence ID" value="AGM04114.1"/>
    <property type="molecule type" value="Genomic_DNA"/>
</dbReference>
<proteinExistence type="predicted"/>
<name>R4SKK6_9PSEU</name>
<dbReference type="KEGG" id="aoi:AORI_1526"/>